<feature type="region of interest" description="Disordered" evidence="1">
    <location>
        <begin position="1"/>
        <end position="89"/>
    </location>
</feature>
<keyword evidence="3" id="KW-1185">Reference proteome</keyword>
<dbReference type="Proteomes" id="UP000593574">
    <property type="component" value="Unassembled WGS sequence"/>
</dbReference>
<evidence type="ECO:0000313" key="2">
    <source>
        <dbReference type="EMBL" id="MBA0731027.1"/>
    </source>
</evidence>
<evidence type="ECO:0000313" key="3">
    <source>
        <dbReference type="Proteomes" id="UP000593574"/>
    </source>
</evidence>
<protein>
    <submittedName>
        <fullName evidence="2">Uncharacterized protein</fullName>
    </submittedName>
</protein>
<feature type="compositionally biased region" description="Basic residues" evidence="1">
    <location>
        <begin position="52"/>
        <end position="70"/>
    </location>
</feature>
<proteinExistence type="predicted"/>
<sequence>MRPVESTMEPSSLGKPRCENPGNSHRNKSKLGKVKAETSCQRNVPTSATVQVKRRWNPRQRYRRKGKPNRKTSQEKSKATRKFQGESNQCHSEVAMRVLQEWMGENVTGQSAKPVTMAQDAPHEGLSI</sequence>
<feature type="compositionally biased region" description="Polar residues" evidence="1">
    <location>
        <begin position="38"/>
        <end position="50"/>
    </location>
</feature>
<name>A0A7J9B3W0_9ROSI</name>
<organism evidence="2 3">
    <name type="scientific">Gossypium laxum</name>
    <dbReference type="NCBI Taxonomy" id="34288"/>
    <lineage>
        <taxon>Eukaryota</taxon>
        <taxon>Viridiplantae</taxon>
        <taxon>Streptophyta</taxon>
        <taxon>Embryophyta</taxon>
        <taxon>Tracheophyta</taxon>
        <taxon>Spermatophyta</taxon>
        <taxon>Magnoliopsida</taxon>
        <taxon>eudicotyledons</taxon>
        <taxon>Gunneridae</taxon>
        <taxon>Pentapetalae</taxon>
        <taxon>rosids</taxon>
        <taxon>malvids</taxon>
        <taxon>Malvales</taxon>
        <taxon>Malvaceae</taxon>
        <taxon>Malvoideae</taxon>
        <taxon>Gossypium</taxon>
    </lineage>
</organism>
<dbReference type="EMBL" id="JABEZV010448402">
    <property type="protein sequence ID" value="MBA0731027.1"/>
    <property type="molecule type" value="Genomic_DNA"/>
</dbReference>
<reference evidence="2 3" key="1">
    <citation type="journal article" date="2019" name="Genome Biol. Evol.">
        <title>Insights into the evolution of the New World diploid cottons (Gossypium, subgenus Houzingenia) based on genome sequencing.</title>
        <authorList>
            <person name="Grover C.E."/>
            <person name="Arick M.A. 2nd"/>
            <person name="Thrash A."/>
            <person name="Conover J.L."/>
            <person name="Sanders W.S."/>
            <person name="Peterson D.G."/>
            <person name="Frelichowski J.E."/>
            <person name="Scheffler J.A."/>
            <person name="Scheffler B.E."/>
            <person name="Wendel J.F."/>
        </authorList>
    </citation>
    <scope>NUCLEOTIDE SEQUENCE [LARGE SCALE GENOMIC DNA]</scope>
    <source>
        <strain evidence="2">4</strain>
        <tissue evidence="2">Leaf</tissue>
    </source>
</reference>
<gene>
    <name evidence="2" type="ORF">Golax_023373</name>
</gene>
<comment type="caution">
    <text evidence="2">The sequence shown here is derived from an EMBL/GenBank/DDBJ whole genome shotgun (WGS) entry which is preliminary data.</text>
</comment>
<evidence type="ECO:0000256" key="1">
    <source>
        <dbReference type="SAM" id="MobiDB-lite"/>
    </source>
</evidence>
<dbReference type="AlphaFoldDB" id="A0A7J9B3W0"/>
<accession>A0A7J9B3W0</accession>